<dbReference type="GO" id="GO:0004519">
    <property type="term" value="F:endonuclease activity"/>
    <property type="evidence" value="ECO:0007669"/>
    <property type="project" value="UniProtKB-KW"/>
</dbReference>
<evidence type="ECO:0000259" key="1">
    <source>
        <dbReference type="Pfam" id="PF20469"/>
    </source>
</evidence>
<organism evidence="2 3">
    <name type="scientific">Nocardioides hwasunensis</name>
    <dbReference type="NCBI Taxonomy" id="397258"/>
    <lineage>
        <taxon>Bacteria</taxon>
        <taxon>Bacillati</taxon>
        <taxon>Actinomycetota</taxon>
        <taxon>Actinomycetes</taxon>
        <taxon>Propionibacteriales</taxon>
        <taxon>Nocardioidaceae</taxon>
        <taxon>Nocardioides</taxon>
    </lineage>
</organism>
<dbReference type="Proteomes" id="UP000649289">
    <property type="component" value="Unassembled WGS sequence"/>
</dbReference>
<keyword evidence="2" id="KW-0378">Hydrolase</keyword>
<accession>A0ABR8MJ02</accession>
<dbReference type="InterPro" id="IPR034139">
    <property type="entry name" value="TOPRIM_OLD"/>
</dbReference>
<dbReference type="EMBL" id="JACXYY010000002">
    <property type="protein sequence ID" value="MBD3914074.1"/>
    <property type="molecule type" value="Genomic_DNA"/>
</dbReference>
<keyword evidence="2" id="KW-0540">Nuclease</keyword>
<dbReference type="RefSeq" id="WP_191198405.1">
    <property type="nucleotide sequence ID" value="NZ_BAAAPA010000003.1"/>
</dbReference>
<comment type="caution">
    <text evidence="2">The sequence shown here is derived from an EMBL/GenBank/DDBJ whole genome shotgun (WGS) entry which is preliminary data.</text>
</comment>
<evidence type="ECO:0000313" key="3">
    <source>
        <dbReference type="Proteomes" id="UP000649289"/>
    </source>
</evidence>
<protein>
    <submittedName>
        <fullName evidence="2">ATP-dependent endonuclease</fullName>
    </submittedName>
</protein>
<keyword evidence="2" id="KW-0255">Endonuclease</keyword>
<name>A0ABR8MJ02_9ACTN</name>
<dbReference type="Pfam" id="PF20469">
    <property type="entry name" value="OLD-like_TOPRIM"/>
    <property type="match status" value="1"/>
</dbReference>
<keyword evidence="3" id="KW-1185">Reference proteome</keyword>
<proteinExistence type="predicted"/>
<feature type="domain" description="OLD protein-like TOPRIM" evidence="1">
    <location>
        <begin position="3"/>
        <end position="62"/>
    </location>
</feature>
<reference evidence="2 3" key="1">
    <citation type="submission" date="2020-09" db="EMBL/GenBank/DDBJ databases">
        <title>novel species in genus Nocardioides.</title>
        <authorList>
            <person name="Zhang G."/>
        </authorList>
    </citation>
    <scope>NUCLEOTIDE SEQUENCE [LARGE SCALE GENOMIC DNA]</scope>
    <source>
        <strain evidence="2 3">19197</strain>
    </source>
</reference>
<sequence length="186" mass="20415">MRTTVLVEGRSDEVALRALARAWGRSLADEDVDVLPMGGITHIRAVATRLHVSGHRLAGLYDAPEVGFVRRGLTAAGVLEAEDAELEPCGFFCCERDLEDELRRALGTARVEQVIEAAGETRSLEMLAQMPAQAGWTREDLLARFMTSRSGRKERYARLLVEAMPRGSEPAPLRALLAHLGVRPIT</sequence>
<evidence type="ECO:0000313" key="2">
    <source>
        <dbReference type="EMBL" id="MBD3914074.1"/>
    </source>
</evidence>
<gene>
    <name evidence="2" type="ORF">IEZ25_05555</name>
</gene>